<gene>
    <name evidence="1" type="ORF">BDN72DRAFT_863023</name>
</gene>
<reference evidence="1 2" key="1">
    <citation type="journal article" date="2019" name="Nat. Ecol. Evol.">
        <title>Megaphylogeny resolves global patterns of mushroom evolution.</title>
        <authorList>
            <person name="Varga T."/>
            <person name="Krizsan K."/>
            <person name="Foldi C."/>
            <person name="Dima B."/>
            <person name="Sanchez-Garcia M."/>
            <person name="Sanchez-Ramirez S."/>
            <person name="Szollosi G.J."/>
            <person name="Szarkandi J.G."/>
            <person name="Papp V."/>
            <person name="Albert L."/>
            <person name="Andreopoulos W."/>
            <person name="Angelini C."/>
            <person name="Antonin V."/>
            <person name="Barry K.W."/>
            <person name="Bougher N.L."/>
            <person name="Buchanan P."/>
            <person name="Buyck B."/>
            <person name="Bense V."/>
            <person name="Catcheside P."/>
            <person name="Chovatia M."/>
            <person name="Cooper J."/>
            <person name="Damon W."/>
            <person name="Desjardin D."/>
            <person name="Finy P."/>
            <person name="Geml J."/>
            <person name="Haridas S."/>
            <person name="Hughes K."/>
            <person name="Justo A."/>
            <person name="Karasinski D."/>
            <person name="Kautmanova I."/>
            <person name="Kiss B."/>
            <person name="Kocsube S."/>
            <person name="Kotiranta H."/>
            <person name="LaButti K.M."/>
            <person name="Lechner B.E."/>
            <person name="Liimatainen K."/>
            <person name="Lipzen A."/>
            <person name="Lukacs Z."/>
            <person name="Mihaltcheva S."/>
            <person name="Morgado L.N."/>
            <person name="Niskanen T."/>
            <person name="Noordeloos M.E."/>
            <person name="Ohm R.A."/>
            <person name="Ortiz-Santana B."/>
            <person name="Ovrebo C."/>
            <person name="Racz N."/>
            <person name="Riley R."/>
            <person name="Savchenko A."/>
            <person name="Shiryaev A."/>
            <person name="Soop K."/>
            <person name="Spirin V."/>
            <person name="Szebenyi C."/>
            <person name="Tomsovsky M."/>
            <person name="Tulloss R.E."/>
            <person name="Uehling J."/>
            <person name="Grigoriev I.V."/>
            <person name="Vagvolgyi C."/>
            <person name="Papp T."/>
            <person name="Martin F.M."/>
            <person name="Miettinen O."/>
            <person name="Hibbett D.S."/>
            <person name="Nagy L.G."/>
        </authorList>
    </citation>
    <scope>NUCLEOTIDE SEQUENCE [LARGE SCALE GENOMIC DNA]</scope>
    <source>
        <strain evidence="1 2">NL-1719</strain>
    </source>
</reference>
<organism evidence="1 2">
    <name type="scientific">Pluteus cervinus</name>
    <dbReference type="NCBI Taxonomy" id="181527"/>
    <lineage>
        <taxon>Eukaryota</taxon>
        <taxon>Fungi</taxon>
        <taxon>Dikarya</taxon>
        <taxon>Basidiomycota</taxon>
        <taxon>Agaricomycotina</taxon>
        <taxon>Agaricomycetes</taxon>
        <taxon>Agaricomycetidae</taxon>
        <taxon>Agaricales</taxon>
        <taxon>Pluteineae</taxon>
        <taxon>Pluteaceae</taxon>
        <taxon>Pluteus</taxon>
    </lineage>
</organism>
<proteinExistence type="predicted"/>
<dbReference type="EMBL" id="ML208599">
    <property type="protein sequence ID" value="TFK62188.1"/>
    <property type="molecule type" value="Genomic_DNA"/>
</dbReference>
<keyword evidence="2" id="KW-1185">Reference proteome</keyword>
<sequence length="1091" mass="119805">MDPQSTTSFMMGLVARWAQNNPEEAAALLPGNSATVGPQTPSSAESRPQLGSFGPPFTQSSLQPSIHRERDFSSTNISRGSGHSPNVSSTMHPPSSTFIHSYTSTNGLNHVSTASSSNSVSTNLTADIHTAHTPPLDTNSNPITNSESYQPRRTSASSGPIRDAIAQMPAAARSRQPYLPPSALAPASQLSTSGVNQDRLASSARFPRLPRRGASGASSSRQGRPTAGPPTGVGNRQPSRALESMLVPCRLPNGHINCKILIRPPCHPLDRPTFREGPDRYFRLPQGQVYYLRDFIGAAHEGFLRSSGLCFNMQFEPSTSLRQIAEITIDRMNTGPGGFTFSPLGPQMAGVNMLPVQFMSVMNRGTSTNTLRKLQVWNTGLLRNLTLQDMMNDHRAFPPSVLVDGGFYCIHLQVQTSELRGRLTGPLDDGRTNHVCIGARERMYFWNPTQAGNNSTAAWTMEEIAYWYLNGWFCCLVLWNQPEVIIGTFTPGYDLDLIRAEEEEEDSDEDMSGLQVVSLAVPLRRLRSHSRTQAQSQALVLSPASPAPTVLLSPFNSPTRPNSPAQVPERIMTLSPPPLPSSLPLLRPIPSSIWDDEARRMGEIEAAYNPSAARYSTLPDSGFSALQLAYTVIGINTDDDFSHGLTGNGIEEVVTKFIELCVECVANGDFTPVFRGIRDLKIYYSSGEFASGDGPVRDLLLHAWAFFASVDQGKWLKPASDGFCTMQTLLPMPAARFVPKEDRTLLLSGVMGATAALMNMCGIPPPRIGPLVIAIILEHGSLSLLNRAVVAGYCPELADLLDRWIRAGPRGNINEFRDHLAHYFELTPESLRERTADIHKLCSVTMLYKGIMGHESLDNPQWDLFHLGYCLPSRNGFNLPDLVKNRLGGTLRFVDCLWAARISDPGLFHDSLDIRVVPPEFIAALQEGTSESFKALVPNVTADVFSNLLKGYFSRTGIPSIELYEEFQPRMVQLYDTSDEAARSQALRAQLFTWAATGSPTLPVDSRRTLEVVCVMNPFDSGYAHSHGDLFMEQGKVSWWACLDRAILPGPKIIELARAVYPNSDFPSFTQAFDQWLLMESLTAPGSVNRH</sequence>
<accession>A0ACD3A916</accession>
<evidence type="ECO:0000313" key="1">
    <source>
        <dbReference type="EMBL" id="TFK62188.1"/>
    </source>
</evidence>
<protein>
    <submittedName>
        <fullName evidence="1">Uncharacterized protein</fullName>
    </submittedName>
</protein>
<name>A0ACD3A916_9AGAR</name>
<evidence type="ECO:0000313" key="2">
    <source>
        <dbReference type="Proteomes" id="UP000308600"/>
    </source>
</evidence>
<dbReference type="Proteomes" id="UP000308600">
    <property type="component" value="Unassembled WGS sequence"/>
</dbReference>